<protein>
    <submittedName>
        <fullName evidence="5">Helix-turn-helix transcriptional regulator</fullName>
    </submittedName>
</protein>
<organism evidence="5 6">
    <name type="scientific">Chitinophaga agri</name>
    <dbReference type="NCBI Taxonomy" id="2703787"/>
    <lineage>
        <taxon>Bacteria</taxon>
        <taxon>Pseudomonadati</taxon>
        <taxon>Bacteroidota</taxon>
        <taxon>Chitinophagia</taxon>
        <taxon>Chitinophagales</taxon>
        <taxon>Chitinophagaceae</taxon>
        <taxon>Chitinophaga</taxon>
    </lineage>
</organism>
<evidence type="ECO:0000256" key="1">
    <source>
        <dbReference type="ARBA" id="ARBA00023015"/>
    </source>
</evidence>
<feature type="domain" description="HTH hxlR-type" evidence="4">
    <location>
        <begin position="7"/>
        <end position="113"/>
    </location>
</feature>
<gene>
    <name evidence="5" type="ORF">GWR21_05185</name>
</gene>
<dbReference type="KEGG" id="chih:GWR21_05185"/>
<name>A0A6B9Z9R3_9BACT</name>
<sequence length="113" mass="13412">MSTEIACTEKDQQNMKYIQDTLYVINGKWRILIMVSLVNGNTRYRDIARSIPKITFRMLSKELREMELNKLVTRTADELSPMQVEYALTDYCKTLWPILSEMIKWAKHHRTVI</sequence>
<dbReference type="EMBL" id="CP048113">
    <property type="protein sequence ID" value="QHS59008.1"/>
    <property type="molecule type" value="Genomic_DNA"/>
</dbReference>
<keyword evidence="2" id="KW-0238">DNA-binding</keyword>
<keyword evidence="1" id="KW-0805">Transcription regulation</keyword>
<evidence type="ECO:0000256" key="3">
    <source>
        <dbReference type="ARBA" id="ARBA00023163"/>
    </source>
</evidence>
<dbReference type="Pfam" id="PF01638">
    <property type="entry name" value="HxlR"/>
    <property type="match status" value="1"/>
</dbReference>
<evidence type="ECO:0000313" key="5">
    <source>
        <dbReference type="EMBL" id="QHS59008.1"/>
    </source>
</evidence>
<dbReference type="RefSeq" id="WP_162330710.1">
    <property type="nucleotide sequence ID" value="NZ_CP048113.1"/>
</dbReference>
<accession>A0A6B9Z9R3</accession>
<evidence type="ECO:0000256" key="2">
    <source>
        <dbReference type="ARBA" id="ARBA00023125"/>
    </source>
</evidence>
<dbReference type="Proteomes" id="UP000476411">
    <property type="component" value="Chromosome"/>
</dbReference>
<reference evidence="5 6" key="1">
    <citation type="submission" date="2020-01" db="EMBL/GenBank/DDBJ databases">
        <title>Complete genome sequence of Chitinophaga sp. H33E-04 isolated from quinoa roots.</title>
        <authorList>
            <person name="Weon H.-Y."/>
            <person name="Lee S.A."/>
        </authorList>
    </citation>
    <scope>NUCLEOTIDE SEQUENCE [LARGE SCALE GENOMIC DNA]</scope>
    <source>
        <strain evidence="5 6">H33E-04</strain>
    </source>
</reference>
<dbReference type="InterPro" id="IPR036388">
    <property type="entry name" value="WH-like_DNA-bd_sf"/>
</dbReference>
<proteinExistence type="predicted"/>
<dbReference type="GO" id="GO:0003677">
    <property type="term" value="F:DNA binding"/>
    <property type="evidence" value="ECO:0007669"/>
    <property type="project" value="UniProtKB-KW"/>
</dbReference>
<dbReference type="Gene3D" id="1.10.10.10">
    <property type="entry name" value="Winged helix-like DNA-binding domain superfamily/Winged helix DNA-binding domain"/>
    <property type="match status" value="1"/>
</dbReference>
<evidence type="ECO:0000259" key="4">
    <source>
        <dbReference type="PROSITE" id="PS51118"/>
    </source>
</evidence>
<keyword evidence="3" id="KW-0804">Transcription</keyword>
<keyword evidence="6" id="KW-1185">Reference proteome</keyword>
<dbReference type="PANTHER" id="PTHR33204:SF29">
    <property type="entry name" value="TRANSCRIPTIONAL REGULATOR"/>
    <property type="match status" value="1"/>
</dbReference>
<dbReference type="AlphaFoldDB" id="A0A6B9Z9R3"/>
<dbReference type="InterPro" id="IPR036390">
    <property type="entry name" value="WH_DNA-bd_sf"/>
</dbReference>
<evidence type="ECO:0000313" key="6">
    <source>
        <dbReference type="Proteomes" id="UP000476411"/>
    </source>
</evidence>
<dbReference type="SUPFAM" id="SSF46785">
    <property type="entry name" value="Winged helix' DNA-binding domain"/>
    <property type="match status" value="1"/>
</dbReference>
<dbReference type="PROSITE" id="PS51118">
    <property type="entry name" value="HTH_HXLR"/>
    <property type="match status" value="1"/>
</dbReference>
<dbReference type="PANTHER" id="PTHR33204">
    <property type="entry name" value="TRANSCRIPTIONAL REGULATOR, MARR FAMILY"/>
    <property type="match status" value="1"/>
</dbReference>
<dbReference type="InterPro" id="IPR002577">
    <property type="entry name" value="HTH_HxlR"/>
</dbReference>